<dbReference type="InterPro" id="IPR027470">
    <property type="entry name" value="Cation_efflux_CTD"/>
</dbReference>
<evidence type="ECO:0000313" key="10">
    <source>
        <dbReference type="EMBL" id="WZJ22218.1"/>
    </source>
</evidence>
<dbReference type="Pfam" id="PF01545">
    <property type="entry name" value="Cation_efflux"/>
    <property type="match status" value="1"/>
</dbReference>
<dbReference type="InterPro" id="IPR058533">
    <property type="entry name" value="Cation_efflux_TM"/>
</dbReference>
<dbReference type="InterPro" id="IPR050291">
    <property type="entry name" value="CDF_Transporter"/>
</dbReference>
<reference evidence="10 11" key="1">
    <citation type="submission" date="2024-04" db="EMBL/GenBank/DDBJ databases">
        <title>Dissimilatory iodate-reducing microorganisms contribute to the enrichment of iodine in groundwater.</title>
        <authorList>
            <person name="Jiang Z."/>
        </authorList>
    </citation>
    <scope>NUCLEOTIDE SEQUENCE [LARGE SCALE GENOMIC DNA]</scope>
    <source>
        <strain evidence="10 11">NCP973</strain>
    </source>
</reference>
<accession>A0ABZ2XIL2</accession>
<dbReference type="NCBIfam" id="TIGR01297">
    <property type="entry name" value="CDF"/>
    <property type="match status" value="1"/>
</dbReference>
<dbReference type="Gene3D" id="3.30.70.1350">
    <property type="entry name" value="Cation efflux protein, cytoplasmic domain"/>
    <property type="match status" value="1"/>
</dbReference>
<keyword evidence="11" id="KW-1185">Reference proteome</keyword>
<feature type="transmembrane region" description="Helical" evidence="7">
    <location>
        <begin position="240"/>
        <end position="257"/>
    </location>
</feature>
<evidence type="ECO:0000256" key="2">
    <source>
        <dbReference type="ARBA" id="ARBA00008114"/>
    </source>
</evidence>
<keyword evidence="6 7" id="KW-0472">Membrane</keyword>
<feature type="domain" description="Cation efflux protein cytoplasmic" evidence="9">
    <location>
        <begin position="269"/>
        <end position="346"/>
    </location>
</feature>
<evidence type="ECO:0000259" key="9">
    <source>
        <dbReference type="Pfam" id="PF16916"/>
    </source>
</evidence>
<dbReference type="InterPro" id="IPR027469">
    <property type="entry name" value="Cation_efflux_TMD_sf"/>
</dbReference>
<dbReference type="SUPFAM" id="SSF160240">
    <property type="entry name" value="Cation efflux protein cytoplasmic domain-like"/>
    <property type="match status" value="1"/>
</dbReference>
<dbReference type="InterPro" id="IPR002524">
    <property type="entry name" value="Cation_efflux"/>
</dbReference>
<evidence type="ECO:0000313" key="11">
    <source>
        <dbReference type="Proteomes" id="UP001479520"/>
    </source>
</evidence>
<organism evidence="10 11">
    <name type="scientific">Azonexus hydrophilus</name>
    <dbReference type="NCBI Taxonomy" id="418702"/>
    <lineage>
        <taxon>Bacteria</taxon>
        <taxon>Pseudomonadati</taxon>
        <taxon>Pseudomonadota</taxon>
        <taxon>Betaproteobacteria</taxon>
        <taxon>Rhodocyclales</taxon>
        <taxon>Azonexaceae</taxon>
        <taxon>Azonexus</taxon>
    </lineage>
</organism>
<name>A0ABZ2XIL2_9RHOO</name>
<evidence type="ECO:0000256" key="3">
    <source>
        <dbReference type="ARBA" id="ARBA00022448"/>
    </source>
</evidence>
<evidence type="ECO:0000259" key="8">
    <source>
        <dbReference type="Pfam" id="PF01545"/>
    </source>
</evidence>
<feature type="transmembrane region" description="Helical" evidence="7">
    <location>
        <begin position="104"/>
        <end position="126"/>
    </location>
</feature>
<feature type="transmembrane region" description="Helical" evidence="7">
    <location>
        <begin position="70"/>
        <end position="92"/>
    </location>
</feature>
<evidence type="ECO:0000256" key="5">
    <source>
        <dbReference type="ARBA" id="ARBA00022989"/>
    </source>
</evidence>
<dbReference type="Proteomes" id="UP001479520">
    <property type="component" value="Chromosome"/>
</dbReference>
<protein>
    <submittedName>
        <fullName evidence="10">Cation diffusion facilitator family transporter</fullName>
    </submittedName>
</protein>
<feature type="domain" description="Cation efflux protein transmembrane" evidence="8">
    <location>
        <begin position="72"/>
        <end position="265"/>
    </location>
</feature>
<sequence>MYETTTANTPVTVATNTPLKRFAESTLKKVFEIIKTALNAIEVRMSTTSECREEIAVKMTSRGPIDLRRYAFISIAAAVATILLKGVAWWLTGSVGLLSDAIESFVNLAGALMALWMLSIAIMPADAEHPHGHDKAEYFSSAFEGFLIVVAAASIGYTAVERLIHPQPLEAVGIGLLVSVLASIINFGVARVLLRAGTEHKSITLEADAHHLMTDVWTSVGVIAGVTLVWLTGLNWLDPVIALLVAANIVWTGWQLMRRSASGLMDVALPKSEIAQIEQVLSTFDTEGVCFHALRTRQAGRRVFISLHVLVPGDWLVKRAHDFSEEIEASLCRQFPHAHVMTHLEPIDDPLSMADEALDRQR</sequence>
<dbReference type="PANTHER" id="PTHR43840:SF15">
    <property type="entry name" value="MITOCHONDRIAL METAL TRANSPORTER 1-RELATED"/>
    <property type="match status" value="1"/>
</dbReference>
<proteinExistence type="inferred from homology"/>
<evidence type="ECO:0000256" key="7">
    <source>
        <dbReference type="SAM" id="Phobius"/>
    </source>
</evidence>
<comment type="subcellular location">
    <subcellularLocation>
        <location evidence="1">Membrane</location>
        <topology evidence="1">Multi-pass membrane protein</topology>
    </subcellularLocation>
</comment>
<dbReference type="PANTHER" id="PTHR43840">
    <property type="entry name" value="MITOCHONDRIAL METAL TRANSPORTER 1-RELATED"/>
    <property type="match status" value="1"/>
</dbReference>
<gene>
    <name evidence="10" type="ORF">AADV58_03435</name>
</gene>
<keyword evidence="3" id="KW-0813">Transport</keyword>
<dbReference type="SUPFAM" id="SSF161111">
    <property type="entry name" value="Cation efflux protein transmembrane domain-like"/>
    <property type="match status" value="1"/>
</dbReference>
<evidence type="ECO:0000256" key="4">
    <source>
        <dbReference type="ARBA" id="ARBA00022692"/>
    </source>
</evidence>
<dbReference type="InterPro" id="IPR036837">
    <property type="entry name" value="Cation_efflux_CTD_sf"/>
</dbReference>
<dbReference type="EMBL" id="CP151406">
    <property type="protein sequence ID" value="WZJ22218.1"/>
    <property type="molecule type" value="Genomic_DNA"/>
</dbReference>
<keyword evidence="5 7" id="KW-1133">Transmembrane helix</keyword>
<feature type="transmembrane region" description="Helical" evidence="7">
    <location>
        <begin position="215"/>
        <end position="234"/>
    </location>
</feature>
<evidence type="ECO:0000256" key="6">
    <source>
        <dbReference type="ARBA" id="ARBA00023136"/>
    </source>
</evidence>
<feature type="transmembrane region" description="Helical" evidence="7">
    <location>
        <begin position="172"/>
        <end position="194"/>
    </location>
</feature>
<evidence type="ECO:0000256" key="1">
    <source>
        <dbReference type="ARBA" id="ARBA00004141"/>
    </source>
</evidence>
<keyword evidence="4 7" id="KW-0812">Transmembrane</keyword>
<dbReference type="Pfam" id="PF16916">
    <property type="entry name" value="ZT_dimer"/>
    <property type="match status" value="1"/>
</dbReference>
<dbReference type="Gene3D" id="1.20.1510.10">
    <property type="entry name" value="Cation efflux protein transmembrane domain"/>
    <property type="match status" value="1"/>
</dbReference>
<feature type="transmembrane region" description="Helical" evidence="7">
    <location>
        <begin position="138"/>
        <end position="160"/>
    </location>
</feature>
<comment type="similarity">
    <text evidence="2">Belongs to the cation diffusion facilitator (CDF) transporter (TC 2.A.4) family.</text>
</comment>